<dbReference type="InterPro" id="IPR004441">
    <property type="entry name" value="rRNA_MeTrfase_TrmH"/>
</dbReference>
<dbReference type="Gene3D" id="3.40.1280.10">
    <property type="match status" value="1"/>
</dbReference>
<dbReference type="GO" id="GO:0005829">
    <property type="term" value="C:cytosol"/>
    <property type="evidence" value="ECO:0007669"/>
    <property type="project" value="TreeGrafter"/>
</dbReference>
<dbReference type="SUPFAM" id="SSF55315">
    <property type="entry name" value="L30e-like"/>
    <property type="match status" value="1"/>
</dbReference>
<dbReference type="PANTHER" id="PTHR46429">
    <property type="entry name" value="23S RRNA (GUANOSINE-2'-O-)-METHYLTRANSFERASE RLMB"/>
    <property type="match status" value="1"/>
</dbReference>
<reference evidence="4 5" key="1">
    <citation type="journal article" date="2012" name="Extremophiles">
        <title>Thermotomaculum hydrothermale gen. nov., sp. nov., a novel heterotrophic thermophile within the phylum Acidobacteria from a deep-sea hydrothermal vent chimney in the Southern Okinawa Trough.</title>
        <authorList>
            <person name="Izumi H."/>
            <person name="Nunoura T."/>
            <person name="Miyazaki M."/>
            <person name="Mino S."/>
            <person name="Toki T."/>
            <person name="Takai K."/>
            <person name="Sako Y."/>
            <person name="Sawabe T."/>
            <person name="Nakagawa S."/>
        </authorList>
    </citation>
    <scope>NUCLEOTIDE SEQUENCE [LARGE SCALE GENOMIC DNA]</scope>
    <source>
        <strain evidence="4 5">AC55</strain>
    </source>
</reference>
<dbReference type="CDD" id="cd18103">
    <property type="entry name" value="SpoU-like_RlmB"/>
    <property type="match status" value="1"/>
</dbReference>
<name>A0A7R6SYT6_9BACT</name>
<dbReference type="InterPro" id="IPR029028">
    <property type="entry name" value="Alpha/beta_knot_MTases"/>
</dbReference>
<dbReference type="RefSeq" id="WP_201328501.1">
    <property type="nucleotide sequence ID" value="NZ_AP017470.1"/>
</dbReference>
<dbReference type="SMART" id="SM00967">
    <property type="entry name" value="SpoU_sub_bind"/>
    <property type="match status" value="1"/>
</dbReference>
<keyword evidence="2 4" id="KW-0808">Transferase</keyword>
<dbReference type="GO" id="GO:0006396">
    <property type="term" value="P:RNA processing"/>
    <property type="evidence" value="ECO:0007669"/>
    <property type="project" value="InterPro"/>
</dbReference>
<protein>
    <submittedName>
        <fullName evidence="4">23S rRNA (Guanosine2251-2'-O)-methyltransferase</fullName>
        <ecNumber evidence="4">2.1.1.185</ecNumber>
    </submittedName>
</protein>
<feature type="domain" description="RNA 2-O ribose methyltransferase substrate binding" evidence="3">
    <location>
        <begin position="2"/>
        <end position="69"/>
    </location>
</feature>
<proteinExistence type="predicted"/>
<dbReference type="SUPFAM" id="SSF75217">
    <property type="entry name" value="alpha/beta knot"/>
    <property type="match status" value="1"/>
</dbReference>
<dbReference type="KEGG" id="thyd:TTHT_0575"/>
<dbReference type="GO" id="GO:0032259">
    <property type="term" value="P:methylation"/>
    <property type="evidence" value="ECO:0007669"/>
    <property type="project" value="UniProtKB-KW"/>
</dbReference>
<dbReference type="EMBL" id="AP017470">
    <property type="protein sequence ID" value="BBB32160.1"/>
    <property type="molecule type" value="Genomic_DNA"/>
</dbReference>
<keyword evidence="1 4" id="KW-0489">Methyltransferase</keyword>
<dbReference type="Pfam" id="PF08032">
    <property type="entry name" value="SpoU_sub_bind"/>
    <property type="match status" value="1"/>
</dbReference>
<evidence type="ECO:0000313" key="5">
    <source>
        <dbReference type="Proteomes" id="UP000595564"/>
    </source>
</evidence>
<sequence>MIIYGVNAVKECVKANKKNIEYIYFSRKKLGFEVRGIPVIRKDKNILTKIAKTNEHQGVIAKLKSFEYAKLESVISDKENINLVYLDRVNDPHNLGAAIRVCECAGIDALIIGEKFGAKVSPAVFKTSTGAVCYLPVCLSENIGEDIEFLRRNGFSLYSVENTENAINLNEFTLKTDKNLFIFGSEGEGISKDILKKSTVITIPMKGKINSLNLSTSVAAFLFRVLI</sequence>
<dbReference type="AlphaFoldDB" id="A0A7R6SYT6"/>
<dbReference type="GO" id="GO:0008173">
    <property type="term" value="F:RNA methyltransferase activity"/>
    <property type="evidence" value="ECO:0007669"/>
    <property type="project" value="InterPro"/>
</dbReference>
<dbReference type="PANTHER" id="PTHR46429:SF1">
    <property type="entry name" value="23S RRNA (GUANOSINE-2'-O-)-METHYLTRANSFERASE RLMB"/>
    <property type="match status" value="1"/>
</dbReference>
<dbReference type="Proteomes" id="UP000595564">
    <property type="component" value="Chromosome"/>
</dbReference>
<evidence type="ECO:0000259" key="3">
    <source>
        <dbReference type="SMART" id="SM00967"/>
    </source>
</evidence>
<dbReference type="Pfam" id="PF00588">
    <property type="entry name" value="SpoU_methylase"/>
    <property type="match status" value="1"/>
</dbReference>
<evidence type="ECO:0000256" key="1">
    <source>
        <dbReference type="ARBA" id="ARBA00022603"/>
    </source>
</evidence>
<dbReference type="InterPro" id="IPR013123">
    <property type="entry name" value="SpoU_subst-bd"/>
</dbReference>
<keyword evidence="5" id="KW-1185">Reference proteome</keyword>
<evidence type="ECO:0000256" key="2">
    <source>
        <dbReference type="ARBA" id="ARBA00022679"/>
    </source>
</evidence>
<gene>
    <name evidence="4" type="primary">rlmB</name>
    <name evidence="4" type="ORF">TTHT_0575</name>
</gene>
<dbReference type="InterPro" id="IPR001537">
    <property type="entry name" value="SpoU_MeTrfase"/>
</dbReference>
<dbReference type="InterPro" id="IPR029026">
    <property type="entry name" value="tRNA_m1G_MTases_N"/>
</dbReference>
<dbReference type="Gene3D" id="3.30.1330.30">
    <property type="match status" value="1"/>
</dbReference>
<dbReference type="EC" id="2.1.1.185" evidence="4"/>
<evidence type="ECO:0000313" key="4">
    <source>
        <dbReference type="EMBL" id="BBB32160.1"/>
    </source>
</evidence>
<dbReference type="InterPro" id="IPR029064">
    <property type="entry name" value="Ribosomal_eL30-like_sf"/>
</dbReference>
<accession>A0A7R6SYT6</accession>
<organism evidence="4 5">
    <name type="scientific">Thermotomaculum hydrothermale</name>
    <dbReference type="NCBI Taxonomy" id="981385"/>
    <lineage>
        <taxon>Bacteria</taxon>
        <taxon>Pseudomonadati</taxon>
        <taxon>Acidobacteriota</taxon>
        <taxon>Holophagae</taxon>
        <taxon>Thermotomaculales</taxon>
        <taxon>Thermotomaculaceae</taxon>
        <taxon>Thermotomaculum</taxon>
    </lineage>
</organism>
<dbReference type="GO" id="GO:0003723">
    <property type="term" value="F:RNA binding"/>
    <property type="evidence" value="ECO:0007669"/>
    <property type="project" value="InterPro"/>
</dbReference>